<name>A0A1L5PBM8_RHIET</name>
<evidence type="ECO:0000313" key="2">
    <source>
        <dbReference type="EMBL" id="APO77532.1"/>
    </source>
</evidence>
<dbReference type="AlphaFoldDB" id="A0A1L5PBM8"/>
<feature type="region of interest" description="Disordered" evidence="1">
    <location>
        <begin position="1"/>
        <end position="21"/>
    </location>
</feature>
<protein>
    <submittedName>
        <fullName evidence="2">Uncharacterized protein</fullName>
    </submittedName>
</protein>
<gene>
    <name evidence="2" type="ORF">AM571_PB00247</name>
</gene>
<dbReference type="EMBL" id="CP017243">
    <property type="protein sequence ID" value="APO77532.1"/>
    <property type="molecule type" value="Genomic_DNA"/>
</dbReference>
<feature type="compositionally biased region" description="Basic and acidic residues" evidence="1">
    <location>
        <begin position="65"/>
        <end position="74"/>
    </location>
</feature>
<sequence length="74" mass="8345">MQRDKQGVSSRLSLSSPLPSEPYWSFMFTLTYNAPIRLSCHSYEMNLANDRPEALRPGAASTGPKEQRNRQGDT</sequence>
<accession>A0A1L5PBM8</accession>
<feature type="compositionally biased region" description="Low complexity" evidence="1">
    <location>
        <begin position="9"/>
        <end position="21"/>
    </location>
</feature>
<keyword evidence="2" id="KW-0614">Plasmid</keyword>
<evidence type="ECO:0000256" key="1">
    <source>
        <dbReference type="SAM" id="MobiDB-lite"/>
    </source>
</evidence>
<feature type="region of interest" description="Disordered" evidence="1">
    <location>
        <begin position="51"/>
        <end position="74"/>
    </location>
</feature>
<proteinExistence type="predicted"/>
<dbReference type="Proteomes" id="UP000185109">
    <property type="component" value="Plasmid pRsp8C3b"/>
</dbReference>
<reference evidence="2 3" key="1">
    <citation type="submission" date="2016-09" db="EMBL/GenBank/DDBJ databases">
        <title>The complete genome sequences of Rhizobium gallicum, symbiovars gallicum and phaseoli, symbionts associated to common bean (Phaseolus vulgaris).</title>
        <authorList>
            <person name="Bustos P."/>
            <person name="Santamaria R.I."/>
            <person name="Perez-Carrascal O.M."/>
            <person name="Juarez S."/>
            <person name="Lozano L."/>
            <person name="Martinez-Flores I."/>
            <person name="Martinez-Romero E."/>
            <person name="Cevallos M."/>
            <person name="Romero D."/>
            <person name="Davila G."/>
            <person name="Gonzalez V."/>
        </authorList>
    </citation>
    <scope>NUCLEOTIDE SEQUENCE [LARGE SCALE GENOMIC DNA]</scope>
    <source>
        <strain evidence="2 3">8C-3</strain>
        <plasmid evidence="3">Plasmid prsp8c3b</plasmid>
    </source>
</reference>
<organism evidence="2 3">
    <name type="scientific">Rhizobium etli 8C-3</name>
    <dbReference type="NCBI Taxonomy" id="538025"/>
    <lineage>
        <taxon>Bacteria</taxon>
        <taxon>Pseudomonadati</taxon>
        <taxon>Pseudomonadota</taxon>
        <taxon>Alphaproteobacteria</taxon>
        <taxon>Hyphomicrobiales</taxon>
        <taxon>Rhizobiaceae</taxon>
        <taxon>Rhizobium/Agrobacterium group</taxon>
        <taxon>Rhizobium</taxon>
    </lineage>
</organism>
<geneLocation type="plasmid" evidence="3">
    <name>prsp8c3b</name>
</geneLocation>
<evidence type="ECO:0000313" key="3">
    <source>
        <dbReference type="Proteomes" id="UP000185109"/>
    </source>
</evidence>